<dbReference type="PANTHER" id="PTHR42693">
    <property type="entry name" value="ARYLSULFATASE FAMILY MEMBER"/>
    <property type="match status" value="1"/>
</dbReference>
<organism evidence="5 6">
    <name type="scientific">Alteromonas aestuariivivens</name>
    <dbReference type="NCBI Taxonomy" id="1938339"/>
    <lineage>
        <taxon>Bacteria</taxon>
        <taxon>Pseudomonadati</taxon>
        <taxon>Pseudomonadota</taxon>
        <taxon>Gammaproteobacteria</taxon>
        <taxon>Alteromonadales</taxon>
        <taxon>Alteromonadaceae</taxon>
        <taxon>Alteromonas/Salinimonas group</taxon>
        <taxon>Alteromonas</taxon>
    </lineage>
</organism>
<dbReference type="SUPFAM" id="SSF53649">
    <property type="entry name" value="Alkaline phosphatase-like"/>
    <property type="match status" value="1"/>
</dbReference>
<dbReference type="InterPro" id="IPR050738">
    <property type="entry name" value="Sulfatase"/>
</dbReference>
<evidence type="ECO:0000256" key="1">
    <source>
        <dbReference type="ARBA" id="ARBA00008779"/>
    </source>
</evidence>
<protein>
    <submittedName>
        <fullName evidence="5">Sulfatase</fullName>
    </submittedName>
</protein>
<feature type="chain" id="PRO_5017718582" evidence="3">
    <location>
        <begin position="24"/>
        <end position="525"/>
    </location>
</feature>
<keyword evidence="2" id="KW-0378">Hydrolase</keyword>
<dbReference type="EMBL" id="QRHA01000018">
    <property type="protein sequence ID" value="RDV23933.1"/>
    <property type="molecule type" value="Genomic_DNA"/>
</dbReference>
<proteinExistence type="inferred from homology"/>
<evidence type="ECO:0000313" key="5">
    <source>
        <dbReference type="EMBL" id="RDV23933.1"/>
    </source>
</evidence>
<accession>A0A3D8M2K4</accession>
<reference evidence="6" key="1">
    <citation type="submission" date="2018-08" db="EMBL/GenBank/DDBJ databases">
        <authorList>
            <person name="Zhang J."/>
            <person name="Du Z.-J."/>
        </authorList>
    </citation>
    <scope>NUCLEOTIDE SEQUENCE [LARGE SCALE GENOMIC DNA]</scope>
    <source>
        <strain evidence="6">KCTC 52655</strain>
    </source>
</reference>
<gene>
    <name evidence="5" type="ORF">DXV75_16675</name>
</gene>
<dbReference type="GO" id="GO:0004065">
    <property type="term" value="F:arylsulfatase activity"/>
    <property type="evidence" value="ECO:0007669"/>
    <property type="project" value="TreeGrafter"/>
</dbReference>
<sequence>MSSMTRYFLLPLLAMCLSGCSKVGQPVSSVPHANQGQQAQVQKTNVIIIVADQMRREALGYWSEEGNEGLLNGKGDYVVTPNLDELAQEGVVFTDAIANYPLCSPFRGMLLSGLFPHKNGVTNNTRTGRREVGLKLDITTLTESLAEAGYNTALIGKGHWKANLPLFNEQGHYVGSEDAPGGHYINGTRYDTYIPPGPHRNGIEYWYQALGHNHKSPMVYTSDVELSGVPEGQPYFPRVYSAVDQANVLIDYLENNRSQREADKPFGVLWAMDPPHTPYQSMDDTDEALFNAYYKDVALEALLNRDNADLEKGKDVARYYFSMVTLIDREIGRVRAALEQQGLADNTLIVFTSDHGEMMASHSMMTKNVVYEESLGIPLIFHYPQSIAHRVSDLLIGVPDFMPTILGVLGLEHYIPEGLDGKNYAGYLFGGSSNTDELPLSSFYYGKSGEVGVRTHTYTYAIDANGDIIALFNNKTDPYQMNLLQPQQLPEADWRMLKHQLGQWLTDIEHPMYADKRYPHRIAYP</sequence>
<dbReference type="CDD" id="cd16034">
    <property type="entry name" value="sulfatase_like"/>
    <property type="match status" value="1"/>
</dbReference>
<keyword evidence="3" id="KW-0732">Signal</keyword>
<dbReference type="Gene3D" id="3.30.1120.10">
    <property type="match status" value="1"/>
</dbReference>
<evidence type="ECO:0000313" key="6">
    <source>
        <dbReference type="Proteomes" id="UP000256561"/>
    </source>
</evidence>
<dbReference type="InterPro" id="IPR017850">
    <property type="entry name" value="Alkaline_phosphatase_core_sf"/>
</dbReference>
<dbReference type="Gene3D" id="3.40.720.10">
    <property type="entry name" value="Alkaline Phosphatase, subunit A"/>
    <property type="match status" value="1"/>
</dbReference>
<dbReference type="OrthoDB" id="9803751at2"/>
<dbReference type="PANTHER" id="PTHR42693:SF53">
    <property type="entry name" value="ENDO-4-O-SULFATASE"/>
    <property type="match status" value="1"/>
</dbReference>
<evidence type="ECO:0000256" key="2">
    <source>
        <dbReference type="ARBA" id="ARBA00022801"/>
    </source>
</evidence>
<feature type="signal peptide" evidence="3">
    <location>
        <begin position="1"/>
        <end position="23"/>
    </location>
</feature>
<evidence type="ECO:0000256" key="3">
    <source>
        <dbReference type="SAM" id="SignalP"/>
    </source>
</evidence>
<dbReference type="Pfam" id="PF00884">
    <property type="entry name" value="Sulfatase"/>
    <property type="match status" value="1"/>
</dbReference>
<dbReference type="InterPro" id="IPR000917">
    <property type="entry name" value="Sulfatase_N"/>
</dbReference>
<keyword evidence="6" id="KW-1185">Reference proteome</keyword>
<dbReference type="Proteomes" id="UP000256561">
    <property type="component" value="Unassembled WGS sequence"/>
</dbReference>
<feature type="domain" description="Sulfatase N-terminal" evidence="4">
    <location>
        <begin position="45"/>
        <end position="410"/>
    </location>
</feature>
<comment type="caution">
    <text evidence="5">The sequence shown here is derived from an EMBL/GenBank/DDBJ whole genome shotgun (WGS) entry which is preliminary data.</text>
</comment>
<name>A0A3D8M2K4_9ALTE</name>
<comment type="similarity">
    <text evidence="1">Belongs to the sulfatase family.</text>
</comment>
<evidence type="ECO:0000259" key="4">
    <source>
        <dbReference type="Pfam" id="PF00884"/>
    </source>
</evidence>
<dbReference type="AlphaFoldDB" id="A0A3D8M2K4"/>